<proteinExistence type="predicted"/>
<sequence>MHDFFQNTNVHDYMGIGVILQVFPPYGCKKHSDGLLAINICTDAEKP</sequence>
<accession>C0EQW7</accession>
<protein>
    <submittedName>
        <fullName evidence="1">Uncharacterized protein</fullName>
    </submittedName>
</protein>
<name>C0EQW7_NEIFL</name>
<dbReference type="Proteomes" id="UP000004457">
    <property type="component" value="Unassembled WGS sequence"/>
</dbReference>
<evidence type="ECO:0000313" key="2">
    <source>
        <dbReference type="Proteomes" id="UP000004457"/>
    </source>
</evidence>
<reference evidence="1 2" key="1">
    <citation type="submission" date="2009-01" db="EMBL/GenBank/DDBJ databases">
        <authorList>
            <person name="Fulton L."/>
            <person name="Clifton S."/>
            <person name="Chinwalla A.T."/>
            <person name="Mitreva M."/>
            <person name="Sodergren E."/>
            <person name="Weinstock G."/>
            <person name="Clifton S."/>
            <person name="Dooling D.J."/>
            <person name="Fulton B."/>
            <person name="Minx P."/>
            <person name="Pepin K.H."/>
            <person name="Johnson M."/>
            <person name="Bhonagiri V."/>
            <person name="Nash W.E."/>
            <person name="Mardis E.R."/>
            <person name="Wilson R.K."/>
        </authorList>
    </citation>
    <scope>NUCLEOTIDE SEQUENCE [LARGE SCALE GENOMIC DNA]</scope>
    <source>
        <strain evidence="1 2">NRL30031/H210</strain>
    </source>
</reference>
<comment type="caution">
    <text evidence="1">The sequence shown here is derived from an EMBL/GenBank/DDBJ whole genome shotgun (WGS) entry which is preliminary data.</text>
</comment>
<dbReference type="EMBL" id="ACEN01000103">
    <property type="protein sequence ID" value="EEG32561.1"/>
    <property type="molecule type" value="Genomic_DNA"/>
</dbReference>
<keyword evidence="2" id="KW-1185">Reference proteome</keyword>
<evidence type="ECO:0000313" key="1">
    <source>
        <dbReference type="EMBL" id="EEG32561.1"/>
    </source>
</evidence>
<dbReference type="AlphaFoldDB" id="C0EQW7"/>
<organism evidence="1 2">
    <name type="scientific">Neisseria flavescens NRL30031/H210</name>
    <dbReference type="NCBI Taxonomy" id="546264"/>
    <lineage>
        <taxon>Bacteria</taxon>
        <taxon>Pseudomonadati</taxon>
        <taxon>Pseudomonadota</taxon>
        <taxon>Betaproteobacteria</taxon>
        <taxon>Neisseriales</taxon>
        <taxon>Neisseriaceae</taxon>
        <taxon>Neisseria</taxon>
    </lineage>
</organism>
<gene>
    <name evidence="1" type="ORF">NEIFLAOT_02364</name>
</gene>